<dbReference type="SUPFAM" id="SSF109640">
    <property type="entry name" value="KRAB domain (Kruppel-associated box)"/>
    <property type="match status" value="1"/>
</dbReference>
<dbReference type="CDD" id="cd07765">
    <property type="entry name" value="KRAB_A-box"/>
    <property type="match status" value="1"/>
</dbReference>
<dbReference type="Gene3D" id="6.10.140.140">
    <property type="match status" value="1"/>
</dbReference>
<dbReference type="AlphaFoldDB" id="A0AAV7KU25"/>
<dbReference type="PANTHER" id="PTHR21446:SF12">
    <property type="entry name" value="POTASSIUM CHANNEL TETRAMERIZATION DOMAIN CONTAINING 1"/>
    <property type="match status" value="1"/>
</dbReference>
<dbReference type="GO" id="GO:0006355">
    <property type="term" value="P:regulation of DNA-templated transcription"/>
    <property type="evidence" value="ECO:0007669"/>
    <property type="project" value="InterPro"/>
</dbReference>
<evidence type="ECO:0000313" key="2">
    <source>
        <dbReference type="EMBL" id="KAJ1081514.1"/>
    </source>
</evidence>
<reference evidence="2" key="1">
    <citation type="journal article" date="2022" name="bioRxiv">
        <title>Sequencing and chromosome-scale assembly of the giantPleurodeles waltlgenome.</title>
        <authorList>
            <person name="Brown T."/>
            <person name="Elewa A."/>
            <person name="Iarovenko S."/>
            <person name="Subramanian E."/>
            <person name="Araus A.J."/>
            <person name="Petzold A."/>
            <person name="Susuki M."/>
            <person name="Suzuki K.-i.T."/>
            <person name="Hayashi T."/>
            <person name="Toyoda A."/>
            <person name="Oliveira C."/>
            <person name="Osipova E."/>
            <person name="Leigh N.D."/>
            <person name="Simon A."/>
            <person name="Yun M.H."/>
        </authorList>
    </citation>
    <scope>NUCLEOTIDE SEQUENCE</scope>
    <source>
        <strain evidence="2">20211129_DDA</strain>
        <tissue evidence="2">Liver</tissue>
    </source>
</reference>
<feature type="domain" description="KRAB" evidence="1">
    <location>
        <begin position="87"/>
        <end position="158"/>
    </location>
</feature>
<evidence type="ECO:0000259" key="1">
    <source>
        <dbReference type="PROSITE" id="PS50805"/>
    </source>
</evidence>
<dbReference type="InterPro" id="IPR052787">
    <property type="entry name" value="MAVS"/>
</dbReference>
<proteinExistence type="predicted"/>
<protein>
    <recommendedName>
        <fullName evidence="1">KRAB domain-containing protein</fullName>
    </recommendedName>
</protein>
<dbReference type="SMART" id="SM00349">
    <property type="entry name" value="KRAB"/>
    <property type="match status" value="1"/>
</dbReference>
<name>A0AAV7KU25_PLEWA</name>
<comment type="caution">
    <text evidence="2">The sequence shown here is derived from an EMBL/GenBank/DDBJ whole genome shotgun (WGS) entry which is preliminary data.</text>
</comment>
<keyword evidence="3" id="KW-1185">Reference proteome</keyword>
<accession>A0AAV7KU25</accession>
<dbReference type="Pfam" id="PF01352">
    <property type="entry name" value="KRAB"/>
    <property type="match status" value="1"/>
</dbReference>
<evidence type="ECO:0000313" key="3">
    <source>
        <dbReference type="Proteomes" id="UP001066276"/>
    </source>
</evidence>
<dbReference type="Proteomes" id="UP001066276">
    <property type="component" value="Chromosome 12"/>
</dbReference>
<dbReference type="PROSITE" id="PS50805">
    <property type="entry name" value="KRAB"/>
    <property type="match status" value="1"/>
</dbReference>
<sequence length="638" mass="73801">MWGIKREIPRGREGKKGRVTSIPQSHSNIKREKRVVGQNIGPLNRDFITACTQQKYELRNLQEILPLNFINKTIEEMSEKIFHQVSITFSDVAAYFYEEEWKRLEAWQKQLYKNVMKEIHKALFSMGYKIVNSDILLRIKDDEESYFTNGHIPEKKRCLHSTKSSSQEVKPDILFRIKEAHKLYVMDPPNSGERKARKVPIASNPVFNPDMSIWIKQVEEPHFSNHHVVERRTSNAYVINKLYGTSKPEHPVSAPVRRFCIKTEEGSMDSANITQGRRSVSYGPLMTYKETSADLSLCVKQEEQSSPVKIENSQKVELLHDPLAGTMPGTSLSMKLGKEQPPTEDAKNTQILIKTSLAIFKYYLSARHLDLRQVEQYSKNQLNRLLCMFYSGMRKPNGDYYAKKSITSFRYGLQRHFAQLKGFDIIHDPAFRDANTTMAAMFARMKSEGWADVQHKEPLTKEDFKKLYYSCDINTPAGLQHKVFIDVMLHLCSRGREKLREFNKDEFLIAIDAKGHKYVSARKTRFPKNNQGMPVEHDRGPRMYELRGNPKCPVLSFEKYVMKLHPGHTAFWQRPKLAAPSNSSPWYSNTPVGKNTLGNYMKTLSQDYGLSRLYTNHCLRVTCNMVLEDMCMLKSVLQ</sequence>
<dbReference type="PANTHER" id="PTHR21446">
    <property type="entry name" value="DUF3504 DOMAIN-CONTAINING PROTEIN"/>
    <property type="match status" value="1"/>
</dbReference>
<dbReference type="EMBL" id="JANPWB010000016">
    <property type="protein sequence ID" value="KAJ1081514.1"/>
    <property type="molecule type" value="Genomic_DNA"/>
</dbReference>
<organism evidence="2 3">
    <name type="scientific">Pleurodeles waltl</name>
    <name type="common">Iberian ribbed newt</name>
    <dbReference type="NCBI Taxonomy" id="8319"/>
    <lineage>
        <taxon>Eukaryota</taxon>
        <taxon>Metazoa</taxon>
        <taxon>Chordata</taxon>
        <taxon>Craniata</taxon>
        <taxon>Vertebrata</taxon>
        <taxon>Euteleostomi</taxon>
        <taxon>Amphibia</taxon>
        <taxon>Batrachia</taxon>
        <taxon>Caudata</taxon>
        <taxon>Salamandroidea</taxon>
        <taxon>Salamandridae</taxon>
        <taxon>Pleurodelinae</taxon>
        <taxon>Pleurodeles</taxon>
    </lineage>
</organism>
<dbReference type="InterPro" id="IPR001909">
    <property type="entry name" value="KRAB"/>
</dbReference>
<gene>
    <name evidence="2" type="ORF">NDU88_001696</name>
</gene>
<dbReference type="InterPro" id="IPR036051">
    <property type="entry name" value="KRAB_dom_sf"/>
</dbReference>